<dbReference type="InterPro" id="IPR025345">
    <property type="entry name" value="DUF4249"/>
</dbReference>
<gene>
    <name evidence="1" type="ORF">AAY42_09215</name>
</gene>
<dbReference type="Pfam" id="PF14054">
    <property type="entry name" value="DUF4249"/>
    <property type="match status" value="1"/>
</dbReference>
<organism evidence="1 2">
    <name type="scientific">Flagellimonas eckloniae</name>
    <dbReference type="NCBI Taxonomy" id="346185"/>
    <lineage>
        <taxon>Bacteria</taxon>
        <taxon>Pseudomonadati</taxon>
        <taxon>Bacteroidota</taxon>
        <taxon>Flavobacteriia</taxon>
        <taxon>Flavobacteriales</taxon>
        <taxon>Flavobacteriaceae</taxon>
        <taxon>Flagellimonas</taxon>
    </lineage>
</organism>
<dbReference type="EMBL" id="LCTZ01000002">
    <property type="protein sequence ID" value="KQC30035.1"/>
    <property type="molecule type" value="Genomic_DNA"/>
</dbReference>
<accession>A0A0N8WFZ0</accession>
<evidence type="ECO:0000313" key="2">
    <source>
        <dbReference type="Proteomes" id="UP000050827"/>
    </source>
</evidence>
<dbReference type="STRING" id="346185.AAY42_09215"/>
<keyword evidence="2" id="KW-1185">Reference proteome</keyword>
<name>A0A0N8WFZ0_9FLAO</name>
<protein>
    <recommendedName>
        <fullName evidence="3">DUF4249 domain-containing protein</fullName>
    </recommendedName>
</protein>
<evidence type="ECO:0008006" key="3">
    <source>
        <dbReference type="Google" id="ProtNLM"/>
    </source>
</evidence>
<proteinExistence type="predicted"/>
<sequence length="364" mass="41189">MRPEFDFKSGLVSVEGFVSTTRGSSFVRLSEINEFNIGVNRFVNVFIPGAQVSFLNTTTGNVVELIENEEAEIYMPPTDFVAMVGETWELEVVLSNGKVYRSLPETIIEPVAISDISATFNPELVYNLGWDDFVPGHSIQIDFEDPPGSENFYYWNYRSFERKDICAACYDAHIYRGGTCIPVDPYPLRPETIPIHTYYCESDCWRIRYNQNIFIFNDRFSDGLSIAKFPVGNVLLYTKKDILVEVQQFSLSASAYEYYETLKDIIDDNGGFNSPPSAALIGNMFSPGDPTEFVLGRFTAASSWVARTFLERSTIQLDPLENVVSVPEGTWSVPFPPEEYVFYAPCPGESRYNTSIRPEGWPTN</sequence>
<dbReference type="Proteomes" id="UP000050827">
    <property type="component" value="Unassembled WGS sequence"/>
</dbReference>
<evidence type="ECO:0000313" key="1">
    <source>
        <dbReference type="EMBL" id="KQC30035.1"/>
    </source>
</evidence>
<reference evidence="1 2" key="1">
    <citation type="submission" date="2015-04" db="EMBL/GenBank/DDBJ databases">
        <title>Complete genome of flavobacterium.</title>
        <authorList>
            <person name="Kwon Y.M."/>
            <person name="Kim S.-J."/>
        </authorList>
    </citation>
    <scope>NUCLEOTIDE SEQUENCE [LARGE SCALE GENOMIC DNA]</scope>
    <source>
        <strain evidence="1 2">DK169</strain>
    </source>
</reference>
<dbReference type="AlphaFoldDB" id="A0A0N8WFZ0"/>
<comment type="caution">
    <text evidence="1">The sequence shown here is derived from an EMBL/GenBank/DDBJ whole genome shotgun (WGS) entry which is preliminary data.</text>
</comment>